<dbReference type="Pfam" id="PF12637">
    <property type="entry name" value="TSCPD"/>
    <property type="match status" value="1"/>
</dbReference>
<comment type="catalytic activity">
    <reaction evidence="5">
        <text>a 2'-deoxyribonucleoside 5'-diphosphate + [thioredoxin]-disulfide + H2O = a ribonucleoside 5'-diphosphate + [thioredoxin]-dithiol</text>
        <dbReference type="Rhea" id="RHEA:23252"/>
        <dbReference type="Rhea" id="RHEA-COMP:10698"/>
        <dbReference type="Rhea" id="RHEA-COMP:10700"/>
        <dbReference type="ChEBI" id="CHEBI:15377"/>
        <dbReference type="ChEBI" id="CHEBI:29950"/>
        <dbReference type="ChEBI" id="CHEBI:50058"/>
        <dbReference type="ChEBI" id="CHEBI:57930"/>
        <dbReference type="ChEBI" id="CHEBI:73316"/>
        <dbReference type="EC" id="1.17.4.1"/>
    </reaction>
</comment>
<sequence length="92" mass="9972">MEYHYKTKGTCSRRIDVELEDGRIKTVKFHGGCNGNLQGITALIQGAPALEIIRKCKGIQCGMRGTSCPDQLAHALEEALAAEKLQEALGTD</sequence>
<gene>
    <name evidence="7" type="ORF">BN578_02046</name>
</gene>
<dbReference type="GO" id="GO:0071897">
    <property type="term" value="P:DNA biosynthetic process"/>
    <property type="evidence" value="ECO:0007669"/>
    <property type="project" value="UniProtKB-KW"/>
</dbReference>
<evidence type="ECO:0000256" key="1">
    <source>
        <dbReference type="ARBA" id="ARBA00007405"/>
    </source>
</evidence>
<comment type="similarity">
    <text evidence="1">Belongs to the ribonucleoside diphosphate reductase class-2 family.</text>
</comment>
<dbReference type="GO" id="GO:0000166">
    <property type="term" value="F:nucleotide binding"/>
    <property type="evidence" value="ECO:0007669"/>
    <property type="project" value="UniProtKB-KW"/>
</dbReference>
<evidence type="ECO:0000256" key="3">
    <source>
        <dbReference type="ARBA" id="ARBA00022634"/>
    </source>
</evidence>
<dbReference type="EC" id="1.17.4.1" evidence="2"/>
<evidence type="ECO:0000313" key="7">
    <source>
        <dbReference type="EMBL" id="CDC04060.1"/>
    </source>
</evidence>
<dbReference type="AlphaFoldDB" id="R6MZ32"/>
<evidence type="ECO:0000259" key="6">
    <source>
        <dbReference type="Pfam" id="PF12637"/>
    </source>
</evidence>
<evidence type="ECO:0000256" key="5">
    <source>
        <dbReference type="ARBA" id="ARBA00047754"/>
    </source>
</evidence>
<protein>
    <recommendedName>
        <fullName evidence="2">ribonucleoside-diphosphate reductase</fullName>
        <ecNumber evidence="2">1.17.4.1</ecNumber>
    </recommendedName>
</protein>
<feature type="domain" description="TSCPD" evidence="6">
    <location>
        <begin position="5"/>
        <end position="80"/>
    </location>
</feature>
<keyword evidence="4" id="KW-0547">Nucleotide-binding</keyword>
<dbReference type="Proteomes" id="UP000018168">
    <property type="component" value="Unassembled WGS sequence"/>
</dbReference>
<evidence type="ECO:0000313" key="8">
    <source>
        <dbReference type="Proteomes" id="UP000018168"/>
    </source>
</evidence>
<organism evidence="7 8">
    <name type="scientific">[Clostridium] leptum CAG:27</name>
    <dbReference type="NCBI Taxonomy" id="1263068"/>
    <lineage>
        <taxon>Bacteria</taxon>
        <taxon>Bacillati</taxon>
        <taxon>Bacillota</taxon>
        <taxon>Clostridia</taxon>
        <taxon>Eubacteriales</taxon>
        <taxon>Oscillospiraceae</taxon>
        <taxon>Oscillospiraceae incertae sedis</taxon>
    </lineage>
</organism>
<dbReference type="GO" id="GO:0004748">
    <property type="term" value="F:ribonucleoside-diphosphate reductase activity, thioredoxin disulfide as acceptor"/>
    <property type="evidence" value="ECO:0007669"/>
    <property type="project" value="UniProtKB-EC"/>
</dbReference>
<comment type="caution">
    <text evidence="7">The sequence shown here is derived from an EMBL/GenBank/DDBJ whole genome shotgun (WGS) entry which is preliminary data.</text>
</comment>
<dbReference type="InterPro" id="IPR023806">
    <property type="entry name" value="CHP03905"/>
</dbReference>
<proteinExistence type="inferred from homology"/>
<reference evidence="7" key="1">
    <citation type="submission" date="2012-11" db="EMBL/GenBank/DDBJ databases">
        <title>Dependencies among metagenomic species, viruses, plasmids and units of genetic variation.</title>
        <authorList>
            <person name="Nielsen H.B."/>
            <person name="Almeida M."/>
            <person name="Juncker A.S."/>
            <person name="Rasmussen S."/>
            <person name="Li J."/>
            <person name="Sunagawa S."/>
            <person name="Plichta D."/>
            <person name="Gautier L."/>
            <person name="Le Chatelier E."/>
            <person name="Peletier E."/>
            <person name="Bonde I."/>
            <person name="Nielsen T."/>
            <person name="Manichanh C."/>
            <person name="Arumugam M."/>
            <person name="Batto J."/>
            <person name="Santos M.B.Q.D."/>
            <person name="Blom N."/>
            <person name="Borruel N."/>
            <person name="Burgdorf K.S."/>
            <person name="Boumezbeur F."/>
            <person name="Casellas F."/>
            <person name="Dore J."/>
            <person name="Guarner F."/>
            <person name="Hansen T."/>
            <person name="Hildebrand F."/>
            <person name="Kaas R.S."/>
            <person name="Kennedy S."/>
            <person name="Kristiansen K."/>
            <person name="Kultima J.R."/>
            <person name="Leonard P."/>
            <person name="Levenez F."/>
            <person name="Lund O."/>
            <person name="Moumen B."/>
            <person name="Le Paslier D."/>
            <person name="Pons N."/>
            <person name="Pedersen O."/>
            <person name="Prifti E."/>
            <person name="Qin J."/>
            <person name="Raes J."/>
            <person name="Tap J."/>
            <person name="Tims S."/>
            <person name="Ussery D.W."/>
            <person name="Yamada T."/>
            <person name="MetaHit consortium"/>
            <person name="Renault P."/>
            <person name="Sicheritz-Ponten T."/>
            <person name="Bork P."/>
            <person name="Wang J."/>
            <person name="Brunak S."/>
            <person name="Ehrlich S.D."/>
        </authorList>
    </citation>
    <scope>NUCLEOTIDE SEQUENCE [LARGE SCALE GENOMIC DNA]</scope>
</reference>
<accession>R6MZ32</accession>
<keyword evidence="3" id="KW-0237">DNA synthesis</keyword>
<dbReference type="InterPro" id="IPR024434">
    <property type="entry name" value="TSCPD_dom"/>
</dbReference>
<evidence type="ECO:0000256" key="4">
    <source>
        <dbReference type="ARBA" id="ARBA00022741"/>
    </source>
</evidence>
<name>R6MZ32_9FIRM</name>
<dbReference type="EMBL" id="CBEP010000037">
    <property type="protein sequence ID" value="CDC04060.1"/>
    <property type="molecule type" value="Genomic_DNA"/>
</dbReference>
<dbReference type="NCBIfam" id="TIGR03905">
    <property type="entry name" value="TIGR03905_4_Cys"/>
    <property type="match status" value="1"/>
</dbReference>
<evidence type="ECO:0000256" key="2">
    <source>
        <dbReference type="ARBA" id="ARBA00012274"/>
    </source>
</evidence>